<organism evidence="5 6">
    <name type="scientific">Thalassiosira oceanica</name>
    <name type="common">Marine diatom</name>
    <dbReference type="NCBI Taxonomy" id="159749"/>
    <lineage>
        <taxon>Eukaryota</taxon>
        <taxon>Sar</taxon>
        <taxon>Stramenopiles</taxon>
        <taxon>Ochrophyta</taxon>
        <taxon>Bacillariophyta</taxon>
        <taxon>Coscinodiscophyceae</taxon>
        <taxon>Thalassiosirophycidae</taxon>
        <taxon>Thalassiosirales</taxon>
        <taxon>Thalassiosiraceae</taxon>
        <taxon>Thalassiosira</taxon>
    </lineage>
</organism>
<dbReference type="EMBL" id="AGNL01034646">
    <property type="protein sequence ID" value="EJK55146.1"/>
    <property type="molecule type" value="Genomic_DNA"/>
</dbReference>
<accession>K0S2C7</accession>
<dbReference type="SMART" id="SM00717">
    <property type="entry name" value="SANT"/>
    <property type="match status" value="3"/>
</dbReference>
<feature type="compositionally biased region" description="Pro residues" evidence="1">
    <location>
        <begin position="1"/>
        <end position="10"/>
    </location>
</feature>
<evidence type="ECO:0000259" key="2">
    <source>
        <dbReference type="PROSITE" id="PS50090"/>
    </source>
</evidence>
<evidence type="ECO:0008006" key="7">
    <source>
        <dbReference type="Google" id="ProtNLM"/>
    </source>
</evidence>
<feature type="domain" description="SANT" evidence="3">
    <location>
        <begin position="247"/>
        <end position="299"/>
    </location>
</feature>
<dbReference type="InterPro" id="IPR009057">
    <property type="entry name" value="Homeodomain-like_sf"/>
</dbReference>
<dbReference type="SUPFAM" id="SSF46689">
    <property type="entry name" value="Homeodomain-like"/>
    <property type="match status" value="2"/>
</dbReference>
<gene>
    <name evidence="5" type="ORF">THAOC_25150</name>
</gene>
<evidence type="ECO:0000313" key="5">
    <source>
        <dbReference type="EMBL" id="EJK55146.1"/>
    </source>
</evidence>
<dbReference type="PANTHER" id="PTHR44042:SF67">
    <property type="entry name" value="MYB-LIKE PROTEIN I"/>
    <property type="match status" value="1"/>
</dbReference>
<dbReference type="OrthoDB" id="118550at2759"/>
<feature type="domain" description="HTH myb-type" evidence="4">
    <location>
        <begin position="249"/>
        <end position="301"/>
    </location>
</feature>
<feature type="domain" description="Myb-like" evidence="2">
    <location>
        <begin position="244"/>
        <end position="295"/>
    </location>
</feature>
<feature type="region of interest" description="Disordered" evidence="1">
    <location>
        <begin position="204"/>
        <end position="237"/>
    </location>
</feature>
<feature type="region of interest" description="Disordered" evidence="1">
    <location>
        <begin position="1"/>
        <end position="92"/>
    </location>
</feature>
<proteinExistence type="predicted"/>
<dbReference type="CDD" id="cd00167">
    <property type="entry name" value="SANT"/>
    <property type="match status" value="2"/>
</dbReference>
<keyword evidence="6" id="KW-1185">Reference proteome</keyword>
<dbReference type="InterPro" id="IPR017930">
    <property type="entry name" value="Myb_dom"/>
</dbReference>
<dbReference type="PROSITE" id="PS51294">
    <property type="entry name" value="HTH_MYB"/>
    <property type="match status" value="1"/>
</dbReference>
<evidence type="ECO:0000313" key="6">
    <source>
        <dbReference type="Proteomes" id="UP000266841"/>
    </source>
</evidence>
<dbReference type="PROSITE" id="PS50090">
    <property type="entry name" value="MYB_LIKE"/>
    <property type="match status" value="1"/>
</dbReference>
<dbReference type="InterPro" id="IPR001005">
    <property type="entry name" value="SANT/Myb"/>
</dbReference>
<sequence length="578" mass="64129">MPETALPPPNDGGVDPTDVDIAEAFQPPDNLDHTPDPLAAAKPPPVDEPGGTVGVKKEQEKHITEAAEEQEGNPEELTAAAEEGPTKTGEDEEMVAVDLPVEESEMPMESHRLSNSNSDYAGAATGVWSEQERRQFEQGVVQFGWSSWKMVQTLVFQTQVIEHCLVDSPDYLVKNHPETKTRLIQMHEARERGEPIPDLHTLHPAAGVEGDSDPKTADGLPQTEGEMPLEPPRKKARRINRKANATGGKGEWTAEEKKQFHDGIIQHGWGNWKEIIKYIPSRTKTQLKSHAQKFLLNHPDEKASLHGQYLQAQGHNDAMMSLAPMETYKSATTSKAKVHQRWTRAEQKQFAYGCILHGWGNWVMMEREIPSRTWDQIQYFAGKLTKSNPDEKDRLVKEHHEHMRLLDLEAQENPGVKFEGEAGHSVADEEAAQLMVGMYEADSEAAQNILHENIAALKGPQRLEGGAGYHSVIVYQNTEYSLGSYTLASDAAHAYDEACRILGVPESDVNFATHNNHTDLRETEMASLGVRVDLQEALDAISVRVKEAMAPLSPGLMDHEQQVPVPAQIDDGIIAQEV</sequence>
<evidence type="ECO:0000259" key="4">
    <source>
        <dbReference type="PROSITE" id="PS51294"/>
    </source>
</evidence>
<dbReference type="Gene3D" id="1.10.10.60">
    <property type="entry name" value="Homeodomain-like"/>
    <property type="match status" value="2"/>
</dbReference>
<dbReference type="Proteomes" id="UP000266841">
    <property type="component" value="Unassembled WGS sequence"/>
</dbReference>
<dbReference type="PROSITE" id="PS51293">
    <property type="entry name" value="SANT"/>
    <property type="match status" value="1"/>
</dbReference>
<comment type="caution">
    <text evidence="5">The sequence shown here is derived from an EMBL/GenBank/DDBJ whole genome shotgun (WGS) entry which is preliminary data.</text>
</comment>
<dbReference type="Pfam" id="PF00249">
    <property type="entry name" value="Myb_DNA-binding"/>
    <property type="match status" value="1"/>
</dbReference>
<evidence type="ECO:0000256" key="1">
    <source>
        <dbReference type="SAM" id="MobiDB-lite"/>
    </source>
</evidence>
<reference evidence="5 6" key="1">
    <citation type="journal article" date="2012" name="Genome Biol.">
        <title>Genome and low-iron response of an oceanic diatom adapted to chronic iron limitation.</title>
        <authorList>
            <person name="Lommer M."/>
            <person name="Specht M."/>
            <person name="Roy A.S."/>
            <person name="Kraemer L."/>
            <person name="Andreson R."/>
            <person name="Gutowska M.A."/>
            <person name="Wolf J."/>
            <person name="Bergner S.V."/>
            <person name="Schilhabel M.B."/>
            <person name="Klostermeier U.C."/>
            <person name="Beiko R.G."/>
            <person name="Rosenstiel P."/>
            <person name="Hippler M."/>
            <person name="Laroche J."/>
        </authorList>
    </citation>
    <scope>NUCLEOTIDE SEQUENCE [LARGE SCALE GENOMIC DNA]</scope>
    <source>
        <strain evidence="5 6">CCMP1005</strain>
    </source>
</reference>
<protein>
    <recommendedName>
        <fullName evidence="7">HTH myb-type domain-containing protein</fullName>
    </recommendedName>
</protein>
<dbReference type="PANTHER" id="PTHR44042">
    <property type="entry name" value="DUPLICATED HOMEODOMAIN-LIKE SUPERFAMILY PROTEIN-RELATED"/>
    <property type="match status" value="1"/>
</dbReference>
<dbReference type="AlphaFoldDB" id="K0S2C7"/>
<feature type="compositionally biased region" description="Basic and acidic residues" evidence="1">
    <location>
        <begin position="55"/>
        <end position="65"/>
    </location>
</feature>
<dbReference type="InterPro" id="IPR017884">
    <property type="entry name" value="SANT_dom"/>
</dbReference>
<evidence type="ECO:0000259" key="3">
    <source>
        <dbReference type="PROSITE" id="PS51293"/>
    </source>
</evidence>
<name>K0S2C7_THAOC</name>